<evidence type="ECO:0000256" key="3">
    <source>
        <dbReference type="ARBA" id="ARBA00022840"/>
    </source>
</evidence>
<organism evidence="5 6">
    <name type="scientific">Salegentibacter flavus</name>
    <dbReference type="NCBI Taxonomy" id="287099"/>
    <lineage>
        <taxon>Bacteria</taxon>
        <taxon>Pseudomonadati</taxon>
        <taxon>Bacteroidota</taxon>
        <taxon>Flavobacteriia</taxon>
        <taxon>Flavobacteriales</taxon>
        <taxon>Flavobacteriaceae</taxon>
        <taxon>Salegentibacter</taxon>
    </lineage>
</organism>
<evidence type="ECO:0000313" key="5">
    <source>
        <dbReference type="EMBL" id="SFN59601.1"/>
    </source>
</evidence>
<evidence type="ECO:0000256" key="2">
    <source>
        <dbReference type="ARBA" id="ARBA00022801"/>
    </source>
</evidence>
<keyword evidence="3" id="KW-0067">ATP-binding</keyword>
<keyword evidence="1" id="KW-0547">Nucleotide-binding</keyword>
<dbReference type="EMBL" id="FOVL01000009">
    <property type="protein sequence ID" value="SFN59601.1"/>
    <property type="molecule type" value="Genomic_DNA"/>
</dbReference>
<sequence>MKAEIEVLHPGLFSSIQDFGRRGFQKYGVPFSGAMDRMALKTANLILRNHADAAVLEITQMGPKLKFPAPTKIAISGAYLSAKLNDSEIENNEVIKVESGDVLSFGRPVKGSRAYLAIAGGFQTEKILESRSWYEGITEFQKLEKGHRLPYSSVSAEVKETYASVKFDNSYLETSEIKVFPGPEFEKLPQELKTTLLKNNFSISKNNNRMAVQLGEKLENELEPIITGPVLPGTVQLTPGGNLIVLMRDCQTTGGYPRVLQLSEHSLNILAQKKTGEEVHFKLGS</sequence>
<dbReference type="SMART" id="SM00797">
    <property type="entry name" value="AHS2"/>
    <property type="match status" value="1"/>
</dbReference>
<dbReference type="InterPro" id="IPR029000">
    <property type="entry name" value="Cyclophilin-like_dom_sf"/>
</dbReference>
<dbReference type="GO" id="GO:0005524">
    <property type="term" value="F:ATP binding"/>
    <property type="evidence" value="ECO:0007669"/>
    <property type="project" value="UniProtKB-KW"/>
</dbReference>
<evidence type="ECO:0000259" key="4">
    <source>
        <dbReference type="SMART" id="SM00797"/>
    </source>
</evidence>
<evidence type="ECO:0000313" key="6">
    <source>
        <dbReference type="Proteomes" id="UP000199153"/>
    </source>
</evidence>
<gene>
    <name evidence="5" type="ORF">SAMN05660413_01789</name>
</gene>
<feature type="domain" description="Carboxyltransferase" evidence="4">
    <location>
        <begin position="26"/>
        <end position="285"/>
    </location>
</feature>
<dbReference type="InterPro" id="IPR003778">
    <property type="entry name" value="CT_A_B"/>
</dbReference>
<dbReference type="Proteomes" id="UP000199153">
    <property type="component" value="Unassembled WGS sequence"/>
</dbReference>
<name>A0A1I5AAH9_9FLAO</name>
<dbReference type="PANTHER" id="PTHR43309">
    <property type="entry name" value="5-OXOPROLINASE SUBUNIT C"/>
    <property type="match status" value="1"/>
</dbReference>
<dbReference type="InterPro" id="IPR052708">
    <property type="entry name" value="PxpC"/>
</dbReference>
<dbReference type="STRING" id="287099.SAMN05660413_01789"/>
<accession>A0A1I5AAH9</accession>
<reference evidence="5 6" key="1">
    <citation type="submission" date="2016-10" db="EMBL/GenBank/DDBJ databases">
        <authorList>
            <person name="de Groot N.N."/>
        </authorList>
    </citation>
    <scope>NUCLEOTIDE SEQUENCE [LARGE SCALE GENOMIC DNA]</scope>
    <source>
        <strain evidence="5 6">DSM 17794</strain>
    </source>
</reference>
<dbReference type="GO" id="GO:0016787">
    <property type="term" value="F:hydrolase activity"/>
    <property type="evidence" value="ECO:0007669"/>
    <property type="project" value="UniProtKB-KW"/>
</dbReference>
<evidence type="ECO:0000256" key="1">
    <source>
        <dbReference type="ARBA" id="ARBA00022741"/>
    </source>
</evidence>
<dbReference type="Gene3D" id="2.40.100.10">
    <property type="entry name" value="Cyclophilin-like"/>
    <property type="match status" value="1"/>
</dbReference>
<dbReference type="OrthoDB" id="9782422at2"/>
<keyword evidence="6" id="KW-1185">Reference proteome</keyword>
<proteinExistence type="predicted"/>
<protein>
    <submittedName>
        <fullName evidence="5">Biotin-dependent carboxylase uncharacterized domain-containing protein</fullName>
    </submittedName>
</protein>
<keyword evidence="2" id="KW-0378">Hydrolase</keyword>
<dbReference type="PANTHER" id="PTHR43309:SF5">
    <property type="entry name" value="5-OXOPROLINASE SUBUNIT C"/>
    <property type="match status" value="1"/>
</dbReference>
<dbReference type="Pfam" id="PF02626">
    <property type="entry name" value="CT_A_B"/>
    <property type="match status" value="1"/>
</dbReference>
<dbReference type="AlphaFoldDB" id="A0A1I5AAH9"/>
<dbReference type="RefSeq" id="WP_093408521.1">
    <property type="nucleotide sequence ID" value="NZ_FOVL01000009.1"/>
</dbReference>